<feature type="binding site" evidence="7">
    <location>
        <position position="17"/>
    </location>
    <ligand>
        <name>NAD(+)</name>
        <dbReference type="ChEBI" id="CHEBI:57540"/>
    </ligand>
</feature>
<evidence type="ECO:0000256" key="6">
    <source>
        <dbReference type="ARBA" id="ARBA00049258"/>
    </source>
</evidence>
<dbReference type="GO" id="GO:0004459">
    <property type="term" value="F:L-lactate dehydrogenase (NAD+) activity"/>
    <property type="evidence" value="ECO:0007669"/>
    <property type="project" value="UniProtKB-UniRule"/>
</dbReference>
<evidence type="ECO:0000256" key="4">
    <source>
        <dbReference type="ARBA" id="ARBA00023002"/>
    </source>
</evidence>
<feature type="binding site" evidence="7 9">
    <location>
        <position position="38"/>
    </location>
    <ligand>
        <name>NAD(+)</name>
        <dbReference type="ChEBI" id="CHEBI:57540"/>
    </ligand>
</feature>
<name>A0A8J2ZVU4_9BACL</name>
<dbReference type="InterPro" id="IPR036291">
    <property type="entry name" value="NAD(P)-bd_dom_sf"/>
</dbReference>
<dbReference type="Pfam" id="PF00056">
    <property type="entry name" value="Ldh_1_N"/>
    <property type="match status" value="1"/>
</dbReference>
<feature type="binding site" evidence="7">
    <location>
        <begin position="151"/>
        <end position="154"/>
    </location>
    <ligand>
        <name>substrate</name>
    </ligand>
</feature>
<dbReference type="PIRSF" id="PIRSF000102">
    <property type="entry name" value="Lac_mal_DH"/>
    <property type="match status" value="1"/>
</dbReference>
<comment type="similarity">
    <text evidence="2 7">Belongs to the LDH/MDH superfamily. LDH family.</text>
</comment>
<evidence type="ECO:0000259" key="10">
    <source>
        <dbReference type="Pfam" id="PF00056"/>
    </source>
</evidence>
<comment type="subcellular location">
    <subcellularLocation>
        <location evidence="7">Cytoplasm</location>
    </subcellularLocation>
</comment>
<feature type="active site" description="Proton acceptor" evidence="7 8">
    <location>
        <position position="178"/>
    </location>
</feature>
<dbReference type="InterPro" id="IPR018177">
    <property type="entry name" value="L-lactate_DH_AS"/>
</dbReference>
<feature type="modified residue" description="Phosphotyrosine" evidence="7">
    <location>
        <position position="223"/>
    </location>
</feature>
<keyword evidence="7" id="KW-0021">Allosteric enzyme</keyword>
<protein>
    <recommendedName>
        <fullName evidence="3 7">L-lactate dehydrogenase</fullName>
        <shortName evidence="7">L-LDH</shortName>
        <ecNumber evidence="3 7">1.1.1.27</ecNumber>
    </recommendedName>
</protein>
<dbReference type="PANTHER" id="PTHR43128">
    <property type="entry name" value="L-2-HYDROXYCARBOXYLATE DEHYDROGENASE (NAD(P)(+))"/>
    <property type="match status" value="1"/>
</dbReference>
<feature type="binding site" evidence="9">
    <location>
        <begin position="13"/>
        <end position="18"/>
    </location>
    <ligand>
        <name>NAD(+)</name>
        <dbReference type="ChEBI" id="CHEBI:57540"/>
    </ligand>
</feature>
<comment type="caution">
    <text evidence="12">The sequence shown here is derived from an EMBL/GenBank/DDBJ whole genome shotgun (WGS) entry which is preliminary data.</text>
</comment>
<evidence type="ECO:0000256" key="8">
    <source>
        <dbReference type="PIRSR" id="PIRSR000102-1"/>
    </source>
</evidence>
<feature type="binding site" evidence="7">
    <location>
        <begin position="123"/>
        <end position="126"/>
    </location>
    <ligand>
        <name>substrate</name>
    </ligand>
</feature>
<dbReference type="InterPro" id="IPR022383">
    <property type="entry name" value="Lactate/malate_DH_C"/>
</dbReference>
<dbReference type="EMBL" id="BMFV01000009">
    <property type="protein sequence ID" value="GGH80121.1"/>
    <property type="molecule type" value="Genomic_DNA"/>
</dbReference>
<feature type="binding site" evidence="7">
    <location>
        <position position="85"/>
    </location>
    <ligand>
        <name>substrate</name>
    </ligand>
</feature>
<dbReference type="NCBIfam" id="TIGR01771">
    <property type="entry name" value="L-LDH-NAD"/>
    <property type="match status" value="1"/>
</dbReference>
<feature type="binding site" evidence="7">
    <location>
        <position position="43"/>
    </location>
    <ligand>
        <name>NAD(+)</name>
        <dbReference type="ChEBI" id="CHEBI:57540"/>
    </ligand>
</feature>
<dbReference type="InterPro" id="IPR015955">
    <property type="entry name" value="Lactate_DH/Glyco_Ohase_4_C"/>
</dbReference>
<dbReference type="NCBIfam" id="NF004863">
    <property type="entry name" value="PRK06223.1"/>
    <property type="match status" value="1"/>
</dbReference>
<dbReference type="PRINTS" id="PR00086">
    <property type="entry name" value="LLDHDRGNASE"/>
</dbReference>
<feature type="binding site" evidence="7">
    <location>
        <begin position="82"/>
        <end position="83"/>
    </location>
    <ligand>
        <name>NAD(+)</name>
        <dbReference type="ChEBI" id="CHEBI:57540"/>
    </ligand>
</feature>
<feature type="binding site" evidence="7">
    <location>
        <position position="68"/>
    </location>
    <ligand>
        <name>NAD(+)</name>
        <dbReference type="ChEBI" id="CHEBI:57540"/>
    </ligand>
</feature>
<evidence type="ECO:0000259" key="11">
    <source>
        <dbReference type="Pfam" id="PF02866"/>
    </source>
</evidence>
<feature type="binding site" evidence="7">
    <location>
        <position position="232"/>
    </location>
    <ligand>
        <name>substrate</name>
    </ligand>
</feature>
<feature type="binding site" evidence="7">
    <location>
        <begin position="121"/>
        <end position="123"/>
    </location>
    <ligand>
        <name>NAD(+)</name>
        <dbReference type="ChEBI" id="CHEBI:57540"/>
    </ligand>
</feature>
<dbReference type="PROSITE" id="PS00064">
    <property type="entry name" value="L_LDH"/>
    <property type="match status" value="1"/>
</dbReference>
<evidence type="ECO:0000256" key="3">
    <source>
        <dbReference type="ARBA" id="ARBA00012967"/>
    </source>
</evidence>
<dbReference type="CDD" id="cd05291">
    <property type="entry name" value="HicDH_like"/>
    <property type="match status" value="1"/>
</dbReference>
<dbReference type="GO" id="GO:0006096">
    <property type="term" value="P:glycolytic process"/>
    <property type="evidence" value="ECO:0007669"/>
    <property type="project" value="UniProtKB-UniRule"/>
</dbReference>
<reference evidence="12" key="1">
    <citation type="journal article" date="2014" name="Int. J. Syst. Evol. Microbiol.">
        <title>Complete genome sequence of Corynebacterium casei LMG S-19264T (=DSM 44701T), isolated from a smear-ripened cheese.</title>
        <authorList>
            <consortium name="US DOE Joint Genome Institute (JGI-PGF)"/>
            <person name="Walter F."/>
            <person name="Albersmeier A."/>
            <person name="Kalinowski J."/>
            <person name="Ruckert C."/>
        </authorList>
    </citation>
    <scope>NUCLEOTIDE SEQUENCE</scope>
    <source>
        <strain evidence="12">CGMCC 1.12777</strain>
    </source>
</reference>
<feature type="binding site" evidence="7">
    <location>
        <position position="91"/>
    </location>
    <ligand>
        <name>substrate</name>
    </ligand>
</feature>
<evidence type="ECO:0000256" key="5">
    <source>
        <dbReference type="ARBA" id="ARBA00023027"/>
    </source>
</evidence>
<dbReference type="FunFam" id="3.40.50.720:FF:000018">
    <property type="entry name" value="Malate dehydrogenase"/>
    <property type="match status" value="1"/>
</dbReference>
<dbReference type="Proteomes" id="UP000656813">
    <property type="component" value="Unassembled WGS sequence"/>
</dbReference>
<feature type="domain" description="Lactate/malate dehydrogenase N-terminal" evidence="10">
    <location>
        <begin position="8"/>
        <end position="145"/>
    </location>
</feature>
<comment type="activity regulation">
    <text evidence="7">Allosterically activated by fructose 1,6-bisphosphate (FBP).</text>
</comment>
<feature type="binding site" evidence="7">
    <location>
        <position position="146"/>
    </location>
    <ligand>
        <name>NAD(+)</name>
        <dbReference type="ChEBI" id="CHEBI:57540"/>
    </ligand>
</feature>
<organism evidence="12 13">
    <name type="scientific">Pullulanibacillus pueri</name>
    <dbReference type="NCBI Taxonomy" id="1437324"/>
    <lineage>
        <taxon>Bacteria</taxon>
        <taxon>Bacillati</taxon>
        <taxon>Bacillota</taxon>
        <taxon>Bacilli</taxon>
        <taxon>Bacillales</taxon>
        <taxon>Sporolactobacillaceae</taxon>
        <taxon>Pullulanibacillus</taxon>
    </lineage>
</organism>
<evidence type="ECO:0000256" key="7">
    <source>
        <dbReference type="HAMAP-Rule" id="MF_00488"/>
    </source>
</evidence>
<comment type="caution">
    <text evidence="7">Lacks conserved residue(s) required for the propagation of feature annotation.</text>
</comment>
<proteinExistence type="inferred from homology"/>
<keyword evidence="5 7" id="KW-0520">NAD</keyword>
<dbReference type="PANTHER" id="PTHR43128:SF16">
    <property type="entry name" value="L-LACTATE DEHYDROGENASE"/>
    <property type="match status" value="1"/>
</dbReference>
<dbReference type="Gene3D" id="3.40.50.720">
    <property type="entry name" value="NAD(P)-binding Rossmann-like Domain"/>
    <property type="match status" value="1"/>
</dbReference>
<dbReference type="NCBIfam" id="NF000824">
    <property type="entry name" value="PRK00066.1"/>
    <property type="match status" value="1"/>
</dbReference>
<dbReference type="AlphaFoldDB" id="A0A8J2ZVU4"/>
<feature type="binding site" evidence="9">
    <location>
        <position position="98"/>
    </location>
    <ligand>
        <name>NAD(+)</name>
        <dbReference type="ChEBI" id="CHEBI:57540"/>
    </ligand>
</feature>
<dbReference type="GO" id="GO:0006089">
    <property type="term" value="P:lactate metabolic process"/>
    <property type="evidence" value="ECO:0007669"/>
    <property type="project" value="TreeGrafter"/>
</dbReference>
<dbReference type="InterPro" id="IPR011304">
    <property type="entry name" value="L-lactate_DH"/>
</dbReference>
<dbReference type="EC" id="1.1.1.27" evidence="3 7"/>
<comment type="subunit">
    <text evidence="7">Homotetramer.</text>
</comment>
<keyword evidence="13" id="KW-1185">Reference proteome</keyword>
<comment type="function">
    <text evidence="7">Catalyzes the conversion of lactate to pyruvate.</text>
</comment>
<dbReference type="Gene3D" id="3.90.110.10">
    <property type="entry name" value="Lactate dehydrogenase/glycoside hydrolase, family 4, C-terminal"/>
    <property type="match status" value="1"/>
</dbReference>
<evidence type="ECO:0000313" key="13">
    <source>
        <dbReference type="Proteomes" id="UP000656813"/>
    </source>
</evidence>
<gene>
    <name evidence="12" type="primary">ldh2</name>
    <name evidence="7" type="synonym">ldh</name>
    <name evidence="12" type="ORF">GCM10007096_16060</name>
</gene>
<evidence type="ECO:0000313" key="12">
    <source>
        <dbReference type="EMBL" id="GGH80121.1"/>
    </source>
</evidence>
<evidence type="ECO:0000256" key="9">
    <source>
        <dbReference type="PIRSR" id="PIRSR000102-3"/>
    </source>
</evidence>
<evidence type="ECO:0000256" key="2">
    <source>
        <dbReference type="ARBA" id="ARBA00006054"/>
    </source>
</evidence>
<dbReference type="HAMAP" id="MF_00488">
    <property type="entry name" value="Lactate_dehydrog"/>
    <property type="match status" value="1"/>
</dbReference>
<comment type="catalytic activity">
    <reaction evidence="6 7">
        <text>(S)-lactate + NAD(+) = pyruvate + NADH + H(+)</text>
        <dbReference type="Rhea" id="RHEA:23444"/>
        <dbReference type="ChEBI" id="CHEBI:15361"/>
        <dbReference type="ChEBI" id="CHEBI:15378"/>
        <dbReference type="ChEBI" id="CHEBI:16651"/>
        <dbReference type="ChEBI" id="CHEBI:57540"/>
        <dbReference type="ChEBI" id="CHEBI:57945"/>
        <dbReference type="EC" id="1.1.1.27"/>
    </reaction>
</comment>
<dbReference type="InterPro" id="IPR001236">
    <property type="entry name" value="Lactate/malate_DH_N"/>
</dbReference>
<dbReference type="SUPFAM" id="SSF51735">
    <property type="entry name" value="NAD(P)-binding Rossmann-fold domains"/>
    <property type="match status" value="1"/>
</dbReference>
<dbReference type="SUPFAM" id="SSF56327">
    <property type="entry name" value="LDH C-terminal domain-like"/>
    <property type="match status" value="1"/>
</dbReference>
<dbReference type="InterPro" id="IPR001557">
    <property type="entry name" value="L-lactate/malate_DH"/>
</dbReference>
<sequence>MKHNHLTRIAVVGTGFVGSSYAFALLNQHLCDELVLIDMNKKKAKGDVLDLSHGMSFGSPMKIWAGDYGDCREADIIVITAGANQAPGETRLDLVEKNLKIFKHIVGSIMESGFDGIIIVATNPVDILSYATWKLSGLPKERVIGSGTLLDTSRFRYLLGESFKVDPRNIHAYIMGEHGDSEFPVWSHVHIGTRALSNIIRADDTHTWEELDNIFIKVRDAAYEIINLKGATYYAIALSLVRLTKAILNNEHAILTLSTLLNGEYGMNDLFIGTPAVINRNGIREVIELSLNDKERQSFQQSALRLKDTIQSFITD</sequence>
<keyword evidence="4 7" id="KW-0560">Oxidoreductase</keyword>
<dbReference type="Pfam" id="PF02866">
    <property type="entry name" value="Ldh_1_C"/>
    <property type="match status" value="1"/>
</dbReference>
<dbReference type="RefSeq" id="WP_188496882.1">
    <property type="nucleotide sequence ID" value="NZ_BMFV01000009.1"/>
</dbReference>
<dbReference type="UniPathway" id="UPA00554">
    <property type="reaction ID" value="UER00611"/>
</dbReference>
<keyword evidence="7" id="KW-0963">Cytoplasm</keyword>
<accession>A0A8J2ZVU4</accession>
<feature type="binding site" evidence="7">
    <location>
        <position position="156"/>
    </location>
    <ligand>
        <name>beta-D-fructose 1,6-bisphosphate</name>
        <dbReference type="ChEBI" id="CHEBI:32966"/>
        <note>allosteric activator</note>
    </ligand>
</feature>
<evidence type="ECO:0000256" key="1">
    <source>
        <dbReference type="ARBA" id="ARBA00004843"/>
    </source>
</evidence>
<dbReference type="GO" id="GO:0005737">
    <property type="term" value="C:cytoplasm"/>
    <property type="evidence" value="ECO:0007669"/>
    <property type="project" value="UniProtKB-SubCell"/>
</dbReference>
<feature type="binding site" evidence="7">
    <location>
        <position position="171"/>
    </location>
    <ligand>
        <name>beta-D-fructose 1,6-bisphosphate</name>
        <dbReference type="ChEBI" id="CHEBI:32966"/>
        <note>allosteric activator</note>
    </ligand>
</feature>
<reference evidence="12" key="2">
    <citation type="submission" date="2020-09" db="EMBL/GenBank/DDBJ databases">
        <authorList>
            <person name="Sun Q."/>
            <person name="Zhou Y."/>
        </authorList>
    </citation>
    <scope>NUCLEOTIDE SEQUENCE</scope>
    <source>
        <strain evidence="12">CGMCC 1.12777</strain>
    </source>
</reference>
<keyword evidence="7" id="KW-0597">Phosphoprotein</keyword>
<comment type="pathway">
    <text evidence="1 7">Fermentation; pyruvate fermentation to lactate; (S)-lactate from pyruvate: step 1/1.</text>
</comment>
<feature type="domain" description="Lactate/malate dehydrogenase C-terminal" evidence="11">
    <location>
        <begin position="148"/>
        <end position="312"/>
    </location>
</feature>